<sequence length="115" mass="13135">MSFDGKFLSGLVRGLSSEWGLLEQSLKKVNNRRKSPIKIVKSTVVRFCKNYGKRTTCLLARDTAGFMGKNNIIQEYGYEAREIWGIGVKMSFEYRLSETCKASTMQLNLTLLRDI</sequence>
<proteinExistence type="predicted"/>
<evidence type="ECO:0000313" key="1">
    <source>
        <dbReference type="EMBL" id="KKA20681.1"/>
    </source>
</evidence>
<dbReference type="AlphaFoldDB" id="A0A0F4YS74"/>
<comment type="caution">
    <text evidence="1">The sequence shown here is derived from an EMBL/GenBank/DDBJ whole genome shotgun (WGS) entry which is preliminary data.</text>
</comment>
<dbReference type="EMBL" id="LASV01000241">
    <property type="protein sequence ID" value="KKA20681.1"/>
    <property type="molecule type" value="Genomic_DNA"/>
</dbReference>
<protein>
    <submittedName>
        <fullName evidence="1">Uncharacterized protein</fullName>
    </submittedName>
</protein>
<dbReference type="RefSeq" id="XP_013327293.1">
    <property type="nucleotide sequence ID" value="XM_013471839.1"/>
</dbReference>
<name>A0A0F4YS74_RASE3</name>
<dbReference type="GeneID" id="25317642"/>
<gene>
    <name evidence="1" type="ORF">T310_5297</name>
</gene>
<keyword evidence="2" id="KW-1185">Reference proteome</keyword>
<accession>A0A0F4YS74</accession>
<reference evidence="1 2" key="1">
    <citation type="submission" date="2015-04" db="EMBL/GenBank/DDBJ databases">
        <authorList>
            <person name="Heijne W.H."/>
            <person name="Fedorova N.D."/>
            <person name="Nierman W.C."/>
            <person name="Vollebregt A.W."/>
            <person name="Zhao Z."/>
            <person name="Wu L."/>
            <person name="Kumar M."/>
            <person name="Stam H."/>
            <person name="van den Berg M.A."/>
            <person name="Pel H.J."/>
        </authorList>
    </citation>
    <scope>NUCLEOTIDE SEQUENCE [LARGE SCALE GENOMIC DNA]</scope>
    <source>
        <strain evidence="1 2">CBS 393.64</strain>
    </source>
</reference>
<organism evidence="1 2">
    <name type="scientific">Rasamsonia emersonii (strain ATCC 16479 / CBS 393.64 / IMI 116815)</name>
    <dbReference type="NCBI Taxonomy" id="1408163"/>
    <lineage>
        <taxon>Eukaryota</taxon>
        <taxon>Fungi</taxon>
        <taxon>Dikarya</taxon>
        <taxon>Ascomycota</taxon>
        <taxon>Pezizomycotina</taxon>
        <taxon>Eurotiomycetes</taxon>
        <taxon>Eurotiomycetidae</taxon>
        <taxon>Eurotiales</taxon>
        <taxon>Trichocomaceae</taxon>
        <taxon>Rasamsonia</taxon>
    </lineage>
</organism>
<evidence type="ECO:0000313" key="2">
    <source>
        <dbReference type="Proteomes" id="UP000053958"/>
    </source>
</evidence>
<dbReference type="Proteomes" id="UP000053958">
    <property type="component" value="Unassembled WGS sequence"/>
</dbReference>